<protein>
    <submittedName>
        <fullName evidence="1">Uncharacterized protein</fullName>
    </submittedName>
</protein>
<evidence type="ECO:0000313" key="2">
    <source>
        <dbReference type="Proteomes" id="UP001152422"/>
    </source>
</evidence>
<evidence type="ECO:0000313" key="1">
    <source>
        <dbReference type="EMBL" id="MDG0846518.1"/>
    </source>
</evidence>
<reference evidence="1" key="1">
    <citation type="submission" date="2022-05" db="EMBL/GenBank/DDBJ databases">
        <title>Comparative genomics of Staphylococcus equorum isolates.</title>
        <authorList>
            <person name="Luelf R.H."/>
        </authorList>
    </citation>
    <scope>NUCLEOTIDE SEQUENCE</scope>
    <source>
        <strain evidence="1">TMW 2.2497</strain>
    </source>
</reference>
<comment type="caution">
    <text evidence="1">The sequence shown here is derived from an EMBL/GenBank/DDBJ whole genome shotgun (WGS) entry which is preliminary data.</text>
</comment>
<keyword evidence="2" id="KW-1185">Reference proteome</keyword>
<dbReference type="KEGG" id="seqo:SE1039_06270"/>
<dbReference type="EMBL" id="JAMBQA010000004">
    <property type="protein sequence ID" value="MDG0846518.1"/>
    <property type="molecule type" value="Genomic_DNA"/>
</dbReference>
<name>A0A1B1G522_9STAP</name>
<accession>A0A1B1G522</accession>
<sequence length="60" mass="6712">MLLYVKALGMSILIGILIFLLMFIGTGKDQLLGSVIMALLGFFGSFISFLYEKKHNREAK</sequence>
<dbReference type="Proteomes" id="UP001152422">
    <property type="component" value="Unassembled WGS sequence"/>
</dbReference>
<gene>
    <name evidence="1" type="ORF">M4L89_09815</name>
</gene>
<dbReference type="AlphaFoldDB" id="A0A1B1G522"/>
<dbReference type="STRING" id="246432.SE1039_06270"/>
<dbReference type="RefSeq" id="WP_002508229.1">
    <property type="nucleotide sequence ID" value="NZ_CP013114.1"/>
</dbReference>
<proteinExistence type="predicted"/>
<organism evidence="1 2">
    <name type="scientific">Staphylococcus equorum</name>
    <dbReference type="NCBI Taxonomy" id="246432"/>
    <lineage>
        <taxon>Bacteria</taxon>
        <taxon>Bacillati</taxon>
        <taxon>Bacillota</taxon>
        <taxon>Bacilli</taxon>
        <taxon>Bacillales</taxon>
        <taxon>Staphylococcaceae</taxon>
        <taxon>Staphylococcus</taxon>
    </lineage>
</organism>